<name>A0A5X8XZ15_SALNE</name>
<dbReference type="Proteomes" id="UP000839827">
    <property type="component" value="Unassembled WGS sequence"/>
</dbReference>
<dbReference type="InterPro" id="IPR019596">
    <property type="entry name" value="Phage_Mu_GpM_tail_tub"/>
</dbReference>
<dbReference type="AlphaFoldDB" id="A0A5X8XZ15"/>
<dbReference type="Pfam" id="PF10618">
    <property type="entry name" value="Tail_tube"/>
    <property type="match status" value="1"/>
</dbReference>
<evidence type="ECO:0000313" key="2">
    <source>
        <dbReference type="EMBL" id="ECB7109461.1"/>
    </source>
</evidence>
<accession>A0A5X8XZ15</accession>
<organism evidence="1">
    <name type="scientific">Salmonella newport</name>
    <dbReference type="NCBI Taxonomy" id="108619"/>
    <lineage>
        <taxon>Bacteria</taxon>
        <taxon>Pseudomonadati</taxon>
        <taxon>Pseudomonadota</taxon>
        <taxon>Gammaproteobacteria</taxon>
        <taxon>Enterobacterales</taxon>
        <taxon>Enterobacteriaceae</taxon>
        <taxon>Salmonella</taxon>
    </lineage>
</organism>
<proteinExistence type="predicted"/>
<dbReference type="EMBL" id="AAHWTY010000088">
    <property type="protein sequence ID" value="ECB1915085.1"/>
    <property type="molecule type" value="Genomic_DNA"/>
</dbReference>
<comment type="caution">
    <text evidence="1">The sequence shown here is derived from an EMBL/GenBank/DDBJ whole genome shotgun (WGS) entry which is preliminary data.</text>
</comment>
<dbReference type="EMBL" id="AAHYLK010000047">
    <property type="protein sequence ID" value="ECB7109461.1"/>
    <property type="molecule type" value="Genomic_DNA"/>
</dbReference>
<gene>
    <name evidence="2" type="ORF">E1A34_26065</name>
    <name evidence="1" type="ORF">EVG73_22275</name>
</gene>
<reference evidence="1" key="1">
    <citation type="submission" date="2019-01" db="EMBL/GenBank/DDBJ databases">
        <authorList>
            <person name="Ashton P.M."/>
            <person name="Dallman T."/>
            <person name="Nair S."/>
            <person name="De Pinna E."/>
            <person name="Peters T."/>
            <person name="Grant K."/>
        </authorList>
    </citation>
    <scope>NUCLEOTIDE SEQUENCE</scope>
    <source>
        <strain evidence="2">271153</strain>
        <strain evidence="1">500372</strain>
    </source>
</reference>
<protein>
    <submittedName>
        <fullName evidence="1">Phage tail protein</fullName>
    </submittedName>
</protein>
<sequence>MGSNNNRLAGTAYITINGITIMVAGDFKYSPSNFKRESLTGMDGVHGYKETYSTPYISCKVRDSGGTSVADFNNQTDVSLVVELANGKTIIGSNMWTVETQEVDSNDAVFDVRWEGMSGSVTEN</sequence>
<evidence type="ECO:0000313" key="1">
    <source>
        <dbReference type="EMBL" id="ECB1915085.1"/>
    </source>
</evidence>